<reference evidence="1" key="1">
    <citation type="submission" date="2021-05" db="EMBL/GenBank/DDBJ databases">
        <title>Draft genomes of bacteria isolated from model marine particles.</title>
        <authorList>
            <person name="Datta M.S."/>
            <person name="Schwartzman J.A."/>
            <person name="Enke T.N."/>
            <person name="Saavedra J."/>
            <person name="Cermak N."/>
            <person name="Cordero O.X."/>
        </authorList>
    </citation>
    <scope>NUCLEOTIDE SEQUENCE</scope>
    <source>
        <strain evidence="1">I2M19</strain>
    </source>
</reference>
<dbReference type="EMBL" id="JAHKPD010000001">
    <property type="protein sequence ID" value="MBU2949131.1"/>
    <property type="molecule type" value="Genomic_DNA"/>
</dbReference>
<evidence type="ECO:0000313" key="2">
    <source>
        <dbReference type="Proteomes" id="UP001647509"/>
    </source>
</evidence>
<dbReference type="Proteomes" id="UP001647509">
    <property type="component" value="Unassembled WGS sequence"/>
</dbReference>
<accession>A0ACC5U4A7</accession>
<protein>
    <submittedName>
        <fullName evidence="1">DUF3857 domain-containing protein</fullName>
    </submittedName>
</protein>
<proteinExistence type="predicted"/>
<evidence type="ECO:0000313" key="1">
    <source>
        <dbReference type="EMBL" id="MBU2949131.1"/>
    </source>
</evidence>
<organism evidence="1 2">
    <name type="scientific">Pseudotamlana agarivorans</name>
    <dbReference type="NCBI Taxonomy" id="481183"/>
    <lineage>
        <taxon>Bacteria</taxon>
        <taxon>Pseudomonadati</taxon>
        <taxon>Bacteroidota</taxon>
        <taxon>Flavobacteriia</taxon>
        <taxon>Flavobacteriales</taxon>
        <taxon>Flavobacteriaceae</taxon>
        <taxon>Pseudotamlana</taxon>
    </lineage>
</organism>
<sequence>MRITFNLLALLISITAFSQNYKFGKVSKEELQEVINPIDSSATASYLYKNRKTHFQYLPQNGFNVVTEVHERVKIYNQEGYEYATKQIALYKSRNNEEEVSGLKAYTYNLIDGKIIEDKMSKDAVFKTETSKYWDQLKFTLPNIKNGCIVEYRYKIFSPFITNIDEYVFQEDIPIKKLEAVFEAPEYFVYKKNVKGYLPVTPKTERLNDKFVYHGVSNNTGEAGTSSVKKERYTQEVTHLTNKTSYDLLNIPALKEEPYVSNIDNYRSGVKYELSYTHYPNSSVDYYSTTWEDVVKTIYESSSFGDELDKSGYYEKDIDALIGSISDPVKRAYLIFDFVKSRMKWNNYHSFYTNQGVKSAYKDHVGNVAEINLMLTSMLRYAGLRAYPVLVSTRSHGIPIFPTREGYNYVVSCIRFPEGDMLLDATNKYAVPNVLPTKALNWQGRMISEHGGSTLIDLYPKEKSKNTIFMMAKLKEDGSIEGACRTMKTTHKALEFRENYIGVNLDDYLERLENKYDGMEISDYAVKNDLDLSQPVRESYKFVKENQADIIGDKIYFSPMFFLRDTQNPFKLENREYPVDFAYPSVTSCKIIVSIPEGYKIESIPEAGAFMMPDDLGLFKYNILPQGNKVQLAVETHISESVITPVYYAALKTYFSQLVDKQGEQIVLSRI</sequence>
<name>A0ACC5U4A7_9FLAO</name>
<comment type="caution">
    <text evidence="1">The sequence shown here is derived from an EMBL/GenBank/DDBJ whole genome shotgun (WGS) entry which is preliminary data.</text>
</comment>
<gene>
    <name evidence="1" type="ORF">KO493_00260</name>
</gene>
<keyword evidence="2" id="KW-1185">Reference proteome</keyword>